<dbReference type="STRING" id="1160509.A0A3N4HSE2"/>
<proteinExistence type="predicted"/>
<dbReference type="SUPFAM" id="SSF54928">
    <property type="entry name" value="RNA-binding domain, RBD"/>
    <property type="match status" value="1"/>
</dbReference>
<name>A0A3N4HSE2_ASCIM</name>
<reference evidence="3 4" key="1">
    <citation type="journal article" date="2018" name="Nat. Ecol. Evol.">
        <title>Pezizomycetes genomes reveal the molecular basis of ectomycorrhizal truffle lifestyle.</title>
        <authorList>
            <person name="Murat C."/>
            <person name="Payen T."/>
            <person name="Noel B."/>
            <person name="Kuo A."/>
            <person name="Morin E."/>
            <person name="Chen J."/>
            <person name="Kohler A."/>
            <person name="Krizsan K."/>
            <person name="Balestrini R."/>
            <person name="Da Silva C."/>
            <person name="Montanini B."/>
            <person name="Hainaut M."/>
            <person name="Levati E."/>
            <person name="Barry K.W."/>
            <person name="Belfiori B."/>
            <person name="Cichocki N."/>
            <person name="Clum A."/>
            <person name="Dockter R.B."/>
            <person name="Fauchery L."/>
            <person name="Guy J."/>
            <person name="Iotti M."/>
            <person name="Le Tacon F."/>
            <person name="Lindquist E.A."/>
            <person name="Lipzen A."/>
            <person name="Malagnac F."/>
            <person name="Mello A."/>
            <person name="Molinier V."/>
            <person name="Miyauchi S."/>
            <person name="Poulain J."/>
            <person name="Riccioni C."/>
            <person name="Rubini A."/>
            <person name="Sitrit Y."/>
            <person name="Splivallo R."/>
            <person name="Traeger S."/>
            <person name="Wang M."/>
            <person name="Zifcakova L."/>
            <person name="Wipf D."/>
            <person name="Zambonelli A."/>
            <person name="Paolocci F."/>
            <person name="Nowrousian M."/>
            <person name="Ottonello S."/>
            <person name="Baldrian P."/>
            <person name="Spatafora J.W."/>
            <person name="Henrissat B."/>
            <person name="Nagy L.G."/>
            <person name="Aury J.M."/>
            <person name="Wincker P."/>
            <person name="Grigoriev I.V."/>
            <person name="Bonfante P."/>
            <person name="Martin F.M."/>
        </authorList>
    </citation>
    <scope>NUCLEOTIDE SEQUENCE [LARGE SCALE GENOMIC DNA]</scope>
    <source>
        <strain evidence="3 4">RN42</strain>
    </source>
</reference>
<keyword evidence="4" id="KW-1185">Reference proteome</keyword>
<keyword evidence="1" id="KW-0694">RNA-binding</keyword>
<dbReference type="Gene3D" id="3.30.70.330">
    <property type="match status" value="1"/>
</dbReference>
<dbReference type="AlphaFoldDB" id="A0A3N4HSE2"/>
<dbReference type="PROSITE" id="PS50102">
    <property type="entry name" value="RRM"/>
    <property type="match status" value="1"/>
</dbReference>
<protein>
    <recommendedName>
        <fullName evidence="2">RRM domain-containing protein</fullName>
    </recommendedName>
</protein>
<dbReference type="OrthoDB" id="7763451at2759"/>
<organism evidence="3 4">
    <name type="scientific">Ascobolus immersus RN42</name>
    <dbReference type="NCBI Taxonomy" id="1160509"/>
    <lineage>
        <taxon>Eukaryota</taxon>
        <taxon>Fungi</taxon>
        <taxon>Dikarya</taxon>
        <taxon>Ascomycota</taxon>
        <taxon>Pezizomycotina</taxon>
        <taxon>Pezizomycetes</taxon>
        <taxon>Pezizales</taxon>
        <taxon>Ascobolaceae</taxon>
        <taxon>Ascobolus</taxon>
    </lineage>
</organism>
<gene>
    <name evidence="3" type="ORF">BJ508DRAFT_417820</name>
</gene>
<dbReference type="InterPro" id="IPR012677">
    <property type="entry name" value="Nucleotide-bd_a/b_plait_sf"/>
</dbReference>
<feature type="domain" description="RRM" evidence="2">
    <location>
        <begin position="4"/>
        <end position="81"/>
    </location>
</feature>
<dbReference type="InterPro" id="IPR000504">
    <property type="entry name" value="RRM_dom"/>
</dbReference>
<dbReference type="InterPro" id="IPR035979">
    <property type="entry name" value="RBD_domain_sf"/>
</dbReference>
<evidence type="ECO:0000313" key="3">
    <source>
        <dbReference type="EMBL" id="RPA75906.1"/>
    </source>
</evidence>
<dbReference type="PANTHER" id="PTHR32343">
    <property type="entry name" value="SERINE/ARGININE-RICH SPLICING FACTOR"/>
    <property type="match status" value="1"/>
</dbReference>
<dbReference type="PANTHER" id="PTHR32343:SF10">
    <property type="entry name" value="RNA-BINDING REGION RNP-1 DOMAIN-CONTAINING PROTEIN"/>
    <property type="match status" value="1"/>
</dbReference>
<dbReference type="Pfam" id="PF00076">
    <property type="entry name" value="RRM_1"/>
    <property type="match status" value="1"/>
</dbReference>
<evidence type="ECO:0000256" key="1">
    <source>
        <dbReference type="PROSITE-ProRule" id="PRU00176"/>
    </source>
</evidence>
<accession>A0A3N4HSE2</accession>
<dbReference type="GO" id="GO:0003723">
    <property type="term" value="F:RNA binding"/>
    <property type="evidence" value="ECO:0007669"/>
    <property type="project" value="UniProtKB-UniRule"/>
</dbReference>
<evidence type="ECO:0000313" key="4">
    <source>
        <dbReference type="Proteomes" id="UP000275078"/>
    </source>
</evidence>
<dbReference type="Proteomes" id="UP000275078">
    <property type="component" value="Unassembled WGS sequence"/>
</dbReference>
<sequence>MPQQTIHVSNISPQTTQKELTDFFSFCGRITSSSLTPSSSDSSAPQSATITFASPTATKTALLLDQTQLGPSKISVTSAASIDDLASGHVASHADEPNFGADSDPIEKLNNQDSKPRATILAEMLAQGYTIGDAALQKAIEVDKSAGLTSRFYNLLSALDTKLHATERAKATDQTYHITDKAANLTNAATSTFSRYFEKFAGTPTGNRIREFYNEGEKQVLDIHAEAKRLAELKKQEAEKSAVHTGPEKTTCNCGGNEGACTCDPSKCDCSGCSKKSNDPGAGQIQGAVQDVKDAAKDVGVGSGPTIANV</sequence>
<evidence type="ECO:0000259" key="2">
    <source>
        <dbReference type="PROSITE" id="PS50102"/>
    </source>
</evidence>
<dbReference type="SMART" id="SM00360">
    <property type="entry name" value="RRM"/>
    <property type="match status" value="1"/>
</dbReference>
<dbReference type="EMBL" id="ML119754">
    <property type="protein sequence ID" value="RPA75906.1"/>
    <property type="molecule type" value="Genomic_DNA"/>
</dbReference>